<organism evidence="8 9">
    <name type="scientific">Penicillium roqueforti (strain FM164)</name>
    <dbReference type="NCBI Taxonomy" id="1365484"/>
    <lineage>
        <taxon>Eukaryota</taxon>
        <taxon>Fungi</taxon>
        <taxon>Dikarya</taxon>
        <taxon>Ascomycota</taxon>
        <taxon>Pezizomycotina</taxon>
        <taxon>Eurotiomycetes</taxon>
        <taxon>Eurotiomycetidae</taxon>
        <taxon>Eurotiales</taxon>
        <taxon>Aspergillaceae</taxon>
        <taxon>Penicillium</taxon>
    </lineage>
</organism>
<comment type="similarity">
    <text evidence="2">Belongs to the AIM9 family.</text>
</comment>
<keyword evidence="5" id="KW-0496">Mitochondrion</keyword>
<dbReference type="Gene3D" id="3.90.1200.10">
    <property type="match status" value="1"/>
</dbReference>
<dbReference type="InterPro" id="IPR002575">
    <property type="entry name" value="Aminoglycoside_PTrfase"/>
</dbReference>
<dbReference type="GO" id="GO:0005739">
    <property type="term" value="C:mitochondrion"/>
    <property type="evidence" value="ECO:0007669"/>
    <property type="project" value="UniProtKB-SubCell"/>
</dbReference>
<evidence type="ECO:0000256" key="2">
    <source>
        <dbReference type="ARBA" id="ARBA00005543"/>
    </source>
</evidence>
<dbReference type="PANTHER" id="PTHR36091:SF1">
    <property type="entry name" value="ALTERED INHERITANCE OF MITOCHONDRIA PROTEIN 9, MITOCHONDRIAL"/>
    <property type="match status" value="1"/>
</dbReference>
<sequence>MVLHNNSGQASTIAGIPVPKVHAWNNSAEDNAVGAEYIIMEKANGVLLSSQWATMSTDQKRELIQSIIDFERSLIAHSFDMIGSIYYENDLANSKDGCLSTSFPRFAIGPIADRRFLEDGRSAIESYKGPWNTMIDYVHSMASREEDCSKHLSRFPRPEGIFGAPGSYQPTAQAKLDVISDFRKIASFIVPKDATVTKPVLWHTDFHADNIFVDPNNPSKIFAVIDWQSVHVAPLCQQVITPAFLNFNWPKPDEGLCLPSLPDNFQTLSAEEKAKAKVLRTQQLLYKLYEIQSGRQNKDVFRALQYPNVLGSQIISLVSQVLNDGETIIKGQLFQLVEQWRTTVGADGTPCLITFTDDDIVQQNLDQEKWEEGVQLMEDVLEALGGAENGWQGWVSHDEYAQAKVKLEMVKEQFLDHMAHNPAEREARCWAWPFQGQDTHTEHDWLREETSNNHLRL</sequence>
<gene>
    <name evidence="8" type="ORF">PROQFM164_S02g001612</name>
</gene>
<keyword evidence="8" id="KW-0808">Transferase</keyword>
<keyword evidence="9" id="KW-1185">Reference proteome</keyword>
<evidence type="ECO:0000313" key="9">
    <source>
        <dbReference type="Proteomes" id="UP000030686"/>
    </source>
</evidence>
<dbReference type="OMA" id="VLLSSKW"/>
<reference evidence="8" key="1">
    <citation type="journal article" date="2014" name="Nat. Commun.">
        <title>Multiple recent horizontal transfers of a large genomic region in cheese making fungi.</title>
        <authorList>
            <person name="Cheeseman K."/>
            <person name="Ropars J."/>
            <person name="Renault P."/>
            <person name="Dupont J."/>
            <person name="Gouzy J."/>
            <person name="Branca A."/>
            <person name="Abraham A.L."/>
            <person name="Ceppi M."/>
            <person name="Conseiller E."/>
            <person name="Debuchy R."/>
            <person name="Malagnac F."/>
            <person name="Goarin A."/>
            <person name="Silar P."/>
            <person name="Lacoste S."/>
            <person name="Sallet E."/>
            <person name="Bensimon A."/>
            <person name="Giraud T."/>
            <person name="Brygoo Y."/>
        </authorList>
    </citation>
    <scope>NUCLEOTIDE SEQUENCE [LARGE SCALE GENOMIC DNA]</scope>
    <source>
        <strain evidence="8">FM164</strain>
    </source>
</reference>
<evidence type="ECO:0000256" key="4">
    <source>
        <dbReference type="ARBA" id="ARBA00022946"/>
    </source>
</evidence>
<dbReference type="PANTHER" id="PTHR36091">
    <property type="entry name" value="ALTERED INHERITANCE OF MITOCHONDRIA PROTEIN 9, MITOCHONDRIAL"/>
    <property type="match status" value="1"/>
</dbReference>
<dbReference type="EMBL" id="HG792016">
    <property type="protein sequence ID" value="CDM31462.1"/>
    <property type="molecule type" value="Genomic_DNA"/>
</dbReference>
<proteinExistence type="inferred from homology"/>
<dbReference type="AlphaFoldDB" id="W6QPE1"/>
<evidence type="ECO:0000256" key="6">
    <source>
        <dbReference type="ARBA" id="ARBA00031849"/>
    </source>
</evidence>
<evidence type="ECO:0000259" key="7">
    <source>
        <dbReference type="Pfam" id="PF01636"/>
    </source>
</evidence>
<comment type="subcellular location">
    <subcellularLocation>
        <location evidence="1">Mitochondrion</location>
    </subcellularLocation>
</comment>
<keyword evidence="8" id="KW-0418">Kinase</keyword>
<dbReference type="Pfam" id="PF01636">
    <property type="entry name" value="APH"/>
    <property type="match status" value="1"/>
</dbReference>
<feature type="domain" description="Aminoglycoside phosphotransferase" evidence="7">
    <location>
        <begin position="197"/>
        <end position="239"/>
    </location>
</feature>
<dbReference type="Proteomes" id="UP000030686">
    <property type="component" value="Unassembled WGS sequence"/>
</dbReference>
<evidence type="ECO:0000256" key="3">
    <source>
        <dbReference type="ARBA" id="ARBA00016197"/>
    </source>
</evidence>
<dbReference type="SUPFAM" id="SSF56112">
    <property type="entry name" value="Protein kinase-like (PK-like)"/>
    <property type="match status" value="1"/>
</dbReference>
<keyword evidence="4" id="KW-0809">Transit peptide</keyword>
<accession>W6QPE1</accession>
<dbReference type="STRING" id="1365484.W6QPE1"/>
<name>W6QPE1_PENRF</name>
<dbReference type="GO" id="GO:0016301">
    <property type="term" value="F:kinase activity"/>
    <property type="evidence" value="ECO:0007669"/>
    <property type="project" value="UniProtKB-KW"/>
</dbReference>
<dbReference type="InterPro" id="IPR011009">
    <property type="entry name" value="Kinase-like_dom_sf"/>
</dbReference>
<protein>
    <recommendedName>
        <fullName evidence="3">Altered inheritance of mitochondria protein 9, mitochondrial</fullName>
    </recommendedName>
    <alternativeName>
        <fullName evidence="6">Found in mitochondrial proteome protein 29</fullName>
    </alternativeName>
</protein>
<evidence type="ECO:0000256" key="1">
    <source>
        <dbReference type="ARBA" id="ARBA00004173"/>
    </source>
</evidence>
<dbReference type="InterPro" id="IPR051035">
    <property type="entry name" value="Mito_inheritance_9"/>
</dbReference>
<evidence type="ECO:0000256" key="5">
    <source>
        <dbReference type="ARBA" id="ARBA00023128"/>
    </source>
</evidence>
<evidence type="ECO:0000313" key="8">
    <source>
        <dbReference type="EMBL" id="CDM31462.1"/>
    </source>
</evidence>
<dbReference type="OrthoDB" id="2906425at2759"/>